<organism evidence="4 5">
    <name type="scientific">Hadarchaeum yellowstonense</name>
    <dbReference type="NCBI Taxonomy" id="1776334"/>
    <lineage>
        <taxon>Archaea</taxon>
        <taxon>Methanobacteriati</taxon>
        <taxon>Candidatus Hadarchaeota</taxon>
        <taxon>Candidatus Hadarchaeia</taxon>
        <taxon>Candidatus Hadarchaeales</taxon>
        <taxon>Candidatus Hadarchaeaceae</taxon>
        <taxon>Candidatus Hadarchaeum</taxon>
    </lineage>
</organism>
<dbReference type="InterPro" id="IPR025501">
    <property type="entry name" value="MinD_FleN"/>
</dbReference>
<dbReference type="NCBIfam" id="TIGR01969">
    <property type="entry name" value="minD_arch"/>
    <property type="match status" value="1"/>
</dbReference>
<dbReference type="PIRSF" id="PIRSF003092">
    <property type="entry name" value="MinD"/>
    <property type="match status" value="1"/>
</dbReference>
<dbReference type="SUPFAM" id="SSF52540">
    <property type="entry name" value="P-loop containing nucleoside triphosphate hydrolases"/>
    <property type="match status" value="1"/>
</dbReference>
<keyword evidence="1 3" id="KW-0547">Nucleotide-binding</keyword>
<evidence type="ECO:0000256" key="3">
    <source>
        <dbReference type="PIRSR" id="PIRSR003092-1"/>
    </source>
</evidence>
<dbReference type="PANTHER" id="PTHR43384:SF10">
    <property type="entry name" value="ATPASE INVOLVED IN CHROMOSOME PARTITIONING, PARA_MIND FAMILY"/>
    <property type="match status" value="1"/>
</dbReference>
<keyword evidence="2 3" id="KW-0067">ATP-binding</keyword>
<dbReference type="AlphaFoldDB" id="A0A147K1K2"/>
<evidence type="ECO:0000313" key="4">
    <source>
        <dbReference type="EMBL" id="KUO42631.1"/>
    </source>
</evidence>
<evidence type="ECO:0000313" key="5">
    <source>
        <dbReference type="Proteomes" id="UP000074294"/>
    </source>
</evidence>
<dbReference type="InterPro" id="IPR033756">
    <property type="entry name" value="YlxH/NBP35"/>
</dbReference>
<dbReference type="STRING" id="1776334.APZ16_01815"/>
<feature type="binding site" evidence="3">
    <location>
        <begin position="14"/>
        <end position="21"/>
    </location>
    <ligand>
        <name>ATP</name>
        <dbReference type="ChEBI" id="CHEBI:30616"/>
    </ligand>
</feature>
<dbReference type="GO" id="GO:0016887">
    <property type="term" value="F:ATP hydrolysis activity"/>
    <property type="evidence" value="ECO:0007669"/>
    <property type="project" value="TreeGrafter"/>
</dbReference>
<dbReference type="Proteomes" id="UP000074294">
    <property type="component" value="Unassembled WGS sequence"/>
</dbReference>
<accession>A0A147K1K2</accession>
<dbReference type="GO" id="GO:0009898">
    <property type="term" value="C:cytoplasmic side of plasma membrane"/>
    <property type="evidence" value="ECO:0007669"/>
    <property type="project" value="TreeGrafter"/>
</dbReference>
<sequence>MRFKPRSISITSGKGGTGKTTVTANLGVALGALGKDTTILDGDLAMANLAIVLGMHKCELSLLDVLTGEADIKDVIYRNYGIKVVPMGFRFEDAHEVLSKVKRERVEEVVKELLKQTEFLLIDGAAGIQDATIISIAAAREMIPVCNPTYTSLVDAYKIVRLANVLGSWTRGVVVNRSGKAADLSTSEVEAFMSRALGTMPILSEIPEDPKVQEAEREGVPVVVYEPDCEASLAIGNLAKLVAGEANLPYAPYEERAVAETTARLIRALTGRNI</sequence>
<proteinExistence type="predicted"/>
<dbReference type="GO" id="GO:0005829">
    <property type="term" value="C:cytosol"/>
    <property type="evidence" value="ECO:0007669"/>
    <property type="project" value="TreeGrafter"/>
</dbReference>
<comment type="caution">
    <text evidence="4">The sequence shown here is derived from an EMBL/GenBank/DDBJ whole genome shotgun (WGS) entry which is preliminary data.</text>
</comment>
<gene>
    <name evidence="4" type="ORF">APZ16_01815</name>
</gene>
<dbReference type="InterPro" id="IPR027417">
    <property type="entry name" value="P-loop_NTPase"/>
</dbReference>
<protein>
    <recommendedName>
        <fullName evidence="6">Septum site-determining protein MinD</fullName>
    </recommendedName>
</protein>
<evidence type="ECO:0000256" key="1">
    <source>
        <dbReference type="ARBA" id="ARBA00022741"/>
    </source>
</evidence>
<dbReference type="InterPro" id="IPR050625">
    <property type="entry name" value="ParA/MinD_ATPase"/>
</dbReference>
<dbReference type="GO" id="GO:0051782">
    <property type="term" value="P:negative regulation of cell division"/>
    <property type="evidence" value="ECO:0007669"/>
    <property type="project" value="TreeGrafter"/>
</dbReference>
<dbReference type="PANTHER" id="PTHR43384">
    <property type="entry name" value="SEPTUM SITE-DETERMINING PROTEIN MIND HOMOLOG, CHLOROPLASTIC-RELATED"/>
    <property type="match status" value="1"/>
</dbReference>
<dbReference type="Gene3D" id="3.40.50.300">
    <property type="entry name" value="P-loop containing nucleotide triphosphate hydrolases"/>
    <property type="match status" value="1"/>
</dbReference>
<dbReference type="GO" id="GO:0005524">
    <property type="term" value="F:ATP binding"/>
    <property type="evidence" value="ECO:0007669"/>
    <property type="project" value="UniProtKB-KW"/>
</dbReference>
<reference evidence="4 5" key="1">
    <citation type="journal article" date="2016" name="Nat. Microbiol.">
        <title>Genomic inference of the metabolism of cosmopolitan subsurface Archaea, Hadesarchaea.</title>
        <authorList>
            <person name="Baker B.J."/>
            <person name="Saw J.H."/>
            <person name="Lind A.E."/>
            <person name="Lazar C.S."/>
            <person name="Hinrichs K.-U."/>
            <person name="Teske A.P."/>
            <person name="Ettema T.J."/>
        </authorList>
    </citation>
    <scope>NUCLEOTIDE SEQUENCE [LARGE SCALE GENOMIC DNA]</scope>
</reference>
<evidence type="ECO:0008006" key="6">
    <source>
        <dbReference type="Google" id="ProtNLM"/>
    </source>
</evidence>
<name>A0A147K1K2_HADYE</name>
<dbReference type="Pfam" id="PF10609">
    <property type="entry name" value="ParA"/>
    <property type="match status" value="1"/>
</dbReference>
<dbReference type="InterPro" id="IPR010224">
    <property type="entry name" value="MinD_archaea"/>
</dbReference>
<evidence type="ECO:0000256" key="2">
    <source>
        <dbReference type="ARBA" id="ARBA00022840"/>
    </source>
</evidence>
<dbReference type="EMBL" id="LQMQ01000002">
    <property type="protein sequence ID" value="KUO42631.1"/>
    <property type="molecule type" value="Genomic_DNA"/>
</dbReference>